<comment type="subcellular location">
    <subcellularLocation>
        <location evidence="1">Membrane</location>
        <topology evidence="1">Multi-pass membrane protein</topology>
    </subcellularLocation>
</comment>
<comment type="similarity">
    <text evidence="2">Belongs to the VKOR family.</text>
</comment>
<dbReference type="Gene3D" id="1.20.1440.130">
    <property type="entry name" value="VKOR domain"/>
    <property type="match status" value="1"/>
</dbReference>
<comment type="caution">
    <text evidence="12">The sequence shown here is derived from an EMBL/GenBank/DDBJ whole genome shotgun (WGS) entry which is preliminary data.</text>
</comment>
<dbReference type="GO" id="GO:0016020">
    <property type="term" value="C:membrane"/>
    <property type="evidence" value="ECO:0007669"/>
    <property type="project" value="UniProtKB-SubCell"/>
</dbReference>
<evidence type="ECO:0000256" key="3">
    <source>
        <dbReference type="ARBA" id="ARBA00022692"/>
    </source>
</evidence>
<evidence type="ECO:0000256" key="6">
    <source>
        <dbReference type="ARBA" id="ARBA00023002"/>
    </source>
</evidence>
<dbReference type="RefSeq" id="WP_342777277.1">
    <property type="nucleotide sequence ID" value="NZ_VFOM01000001.1"/>
</dbReference>
<feature type="domain" description="Vitamin K epoxide reductase" evidence="11">
    <location>
        <begin position="99"/>
        <end position="240"/>
    </location>
</feature>
<keyword evidence="7 10" id="KW-0472">Membrane</keyword>
<feature type="transmembrane region" description="Helical" evidence="10">
    <location>
        <begin position="101"/>
        <end position="118"/>
    </location>
</feature>
<feature type="transmembrane region" description="Helical" evidence="10">
    <location>
        <begin position="252"/>
        <end position="275"/>
    </location>
</feature>
<evidence type="ECO:0000256" key="7">
    <source>
        <dbReference type="ARBA" id="ARBA00023136"/>
    </source>
</evidence>
<keyword evidence="5 10" id="KW-1133">Transmembrane helix</keyword>
<evidence type="ECO:0000256" key="8">
    <source>
        <dbReference type="ARBA" id="ARBA00023157"/>
    </source>
</evidence>
<feature type="transmembrane region" description="Helical" evidence="10">
    <location>
        <begin position="26"/>
        <end position="53"/>
    </location>
</feature>
<dbReference type="InterPro" id="IPR038354">
    <property type="entry name" value="VKOR_sf"/>
</dbReference>
<keyword evidence="13" id="KW-1185">Reference proteome</keyword>
<feature type="transmembrane region" description="Helical" evidence="10">
    <location>
        <begin position="214"/>
        <end position="240"/>
    </location>
</feature>
<dbReference type="InterPro" id="IPR012932">
    <property type="entry name" value="VKOR"/>
</dbReference>
<evidence type="ECO:0000256" key="5">
    <source>
        <dbReference type="ARBA" id="ARBA00022989"/>
    </source>
</evidence>
<protein>
    <submittedName>
        <fullName evidence="12">Putative membrane protein</fullName>
    </submittedName>
</protein>
<evidence type="ECO:0000256" key="1">
    <source>
        <dbReference type="ARBA" id="ARBA00004141"/>
    </source>
</evidence>
<dbReference type="EMBL" id="VFOM01000001">
    <property type="protein sequence ID" value="TQL47778.1"/>
    <property type="molecule type" value="Genomic_DNA"/>
</dbReference>
<feature type="transmembrane region" description="Helical" evidence="10">
    <location>
        <begin position="65"/>
        <end position="89"/>
    </location>
</feature>
<keyword evidence="3 10" id="KW-0812">Transmembrane</keyword>
<gene>
    <name evidence="12" type="ORF">FB562_0848</name>
</gene>
<feature type="transmembrane region" description="Helical" evidence="10">
    <location>
        <begin position="188"/>
        <end position="208"/>
    </location>
</feature>
<dbReference type="CDD" id="cd12922">
    <property type="entry name" value="VKOR_5"/>
    <property type="match status" value="1"/>
</dbReference>
<evidence type="ECO:0000256" key="10">
    <source>
        <dbReference type="SAM" id="Phobius"/>
    </source>
</evidence>
<keyword evidence="6" id="KW-0560">Oxidoreductase</keyword>
<accession>A0A542YI86</accession>
<sequence>MSDIPTPQNSGARTPTARREHGRSPLLALALIVVGAAAWIACFVATLGVFATLEEGSPVPDGILGVPWAAAGLVLFTLPVGIGTVMLAGRGAASGTRRRPVLGAFLIIAGLVGLWAAWTLTMDKVITLVSPEAQLGCNFSVLVQCGANLSSAQGAVLGFPNPLIGLAGWAAVLVMGFALIAGAPLAQWFRVLFALGVTGAMVLVIWLIGQSVYVLGTLCPWCIVTWSVTIPTFWAAWGLLLSHSRNGVASRAGSIILGWAPLLTVLSYTVVAVLAQLRLDYLSML</sequence>
<evidence type="ECO:0000256" key="4">
    <source>
        <dbReference type="ARBA" id="ARBA00022719"/>
    </source>
</evidence>
<evidence type="ECO:0000313" key="12">
    <source>
        <dbReference type="EMBL" id="TQL47778.1"/>
    </source>
</evidence>
<evidence type="ECO:0000259" key="11">
    <source>
        <dbReference type="SMART" id="SM00756"/>
    </source>
</evidence>
<dbReference type="Proteomes" id="UP000317998">
    <property type="component" value="Unassembled WGS sequence"/>
</dbReference>
<dbReference type="GO" id="GO:0016491">
    <property type="term" value="F:oxidoreductase activity"/>
    <property type="evidence" value="ECO:0007669"/>
    <property type="project" value="UniProtKB-KW"/>
</dbReference>
<keyword evidence="4" id="KW-0874">Quinone</keyword>
<evidence type="ECO:0000256" key="2">
    <source>
        <dbReference type="ARBA" id="ARBA00006214"/>
    </source>
</evidence>
<organism evidence="12 13">
    <name type="scientific">Homoserinimonas aerilata</name>
    <dbReference type="NCBI Taxonomy" id="1162970"/>
    <lineage>
        <taxon>Bacteria</taxon>
        <taxon>Bacillati</taxon>
        <taxon>Actinomycetota</taxon>
        <taxon>Actinomycetes</taxon>
        <taxon>Micrococcales</taxon>
        <taxon>Microbacteriaceae</taxon>
        <taxon>Homoserinimonas</taxon>
    </lineage>
</organism>
<dbReference type="Pfam" id="PF07884">
    <property type="entry name" value="VKOR"/>
    <property type="match status" value="1"/>
</dbReference>
<name>A0A542YI86_9MICO</name>
<feature type="transmembrane region" description="Helical" evidence="10">
    <location>
        <begin position="163"/>
        <end position="181"/>
    </location>
</feature>
<keyword evidence="8" id="KW-1015">Disulfide bond</keyword>
<keyword evidence="9" id="KW-0676">Redox-active center</keyword>
<evidence type="ECO:0000256" key="9">
    <source>
        <dbReference type="ARBA" id="ARBA00023284"/>
    </source>
</evidence>
<proteinExistence type="inferred from homology"/>
<dbReference type="SMART" id="SM00756">
    <property type="entry name" value="VKc"/>
    <property type="match status" value="1"/>
</dbReference>
<evidence type="ECO:0000313" key="13">
    <source>
        <dbReference type="Proteomes" id="UP000317998"/>
    </source>
</evidence>
<dbReference type="InterPro" id="IPR041714">
    <property type="entry name" value="VKOR_Actinobacteria"/>
</dbReference>
<reference evidence="12 13" key="1">
    <citation type="submission" date="2019-06" db="EMBL/GenBank/DDBJ databases">
        <title>Sequencing the genomes of 1000 actinobacteria strains.</title>
        <authorList>
            <person name="Klenk H.-P."/>
        </authorList>
    </citation>
    <scope>NUCLEOTIDE SEQUENCE [LARGE SCALE GENOMIC DNA]</scope>
    <source>
        <strain evidence="12 13">DSM 26477</strain>
    </source>
</reference>
<dbReference type="AlphaFoldDB" id="A0A542YI86"/>
<dbReference type="GO" id="GO:0048038">
    <property type="term" value="F:quinone binding"/>
    <property type="evidence" value="ECO:0007669"/>
    <property type="project" value="UniProtKB-KW"/>
</dbReference>